<dbReference type="Proteomes" id="UP001240483">
    <property type="component" value="Unassembled WGS sequence"/>
</dbReference>
<sequence length="236" mass="25325">MPKLKRSITATGLTLALAVGLAACGANNDDAAPADTAPSASASPSVSQAADTTDADAQASPSQTSTSPSTSPSPSGPYEPATSKHPARNVPDPGPLPKVAKEKSKAGQVAFIEHWFKELNYGRETNELRPEFWEMTSESCSYCLRLHKSFKVMQKKKSWVTGGNIIAKNIQPNIKPLDDGIYEVDLTVIEEPLERFVAGNAETVEQDSGGTVEHAFAELRRVNGQWRLEGIYPSAN</sequence>
<evidence type="ECO:0000259" key="3">
    <source>
        <dbReference type="Pfam" id="PF19843"/>
    </source>
</evidence>
<reference evidence="4" key="1">
    <citation type="submission" date="2023-05" db="EMBL/GenBank/DDBJ databases">
        <title>Cataloging the Phylogenetic Diversity of Human Bladder Bacteria.</title>
        <authorList>
            <person name="Du J."/>
        </authorList>
    </citation>
    <scope>NUCLEOTIDE SEQUENCE</scope>
    <source>
        <strain evidence="4">UMB9978</strain>
    </source>
</reference>
<keyword evidence="2" id="KW-0732">Signal</keyword>
<proteinExistence type="predicted"/>
<feature type="region of interest" description="Disordered" evidence="1">
    <location>
        <begin position="26"/>
        <end position="102"/>
    </location>
</feature>
<name>A0AAP4C6W1_9MICC</name>
<evidence type="ECO:0000256" key="1">
    <source>
        <dbReference type="SAM" id="MobiDB-lite"/>
    </source>
</evidence>
<dbReference type="InterPro" id="IPR046281">
    <property type="entry name" value="DUF6318"/>
</dbReference>
<dbReference type="AlphaFoldDB" id="A0AAP4C6W1"/>
<dbReference type="RefSeq" id="WP_101629750.1">
    <property type="nucleotide sequence ID" value="NZ_CALUAG010000002.1"/>
</dbReference>
<comment type="caution">
    <text evidence="4">The sequence shown here is derived from an EMBL/GenBank/DDBJ whole genome shotgun (WGS) entry which is preliminary data.</text>
</comment>
<evidence type="ECO:0000313" key="4">
    <source>
        <dbReference type="EMBL" id="MDK6274985.1"/>
    </source>
</evidence>
<gene>
    <name evidence="4" type="ORF">QP116_04415</name>
</gene>
<dbReference type="Pfam" id="PF19843">
    <property type="entry name" value="DUF6318"/>
    <property type="match status" value="1"/>
</dbReference>
<evidence type="ECO:0000313" key="5">
    <source>
        <dbReference type="Proteomes" id="UP001240483"/>
    </source>
</evidence>
<feature type="domain" description="DUF6318" evidence="3">
    <location>
        <begin position="77"/>
        <end position="229"/>
    </location>
</feature>
<organism evidence="4 5">
    <name type="scientific">Pseudoglutamicibacter cumminsii</name>
    <dbReference type="NCBI Taxonomy" id="156979"/>
    <lineage>
        <taxon>Bacteria</taxon>
        <taxon>Bacillati</taxon>
        <taxon>Actinomycetota</taxon>
        <taxon>Actinomycetes</taxon>
        <taxon>Micrococcales</taxon>
        <taxon>Micrococcaceae</taxon>
        <taxon>Pseudoglutamicibacter</taxon>
    </lineage>
</organism>
<protein>
    <submittedName>
        <fullName evidence="4">DUF6318 family protein</fullName>
    </submittedName>
</protein>
<feature type="chain" id="PRO_5042985500" evidence="2">
    <location>
        <begin position="29"/>
        <end position="236"/>
    </location>
</feature>
<dbReference type="EMBL" id="JASODW010000004">
    <property type="protein sequence ID" value="MDK6274985.1"/>
    <property type="molecule type" value="Genomic_DNA"/>
</dbReference>
<accession>A0AAP4C6W1</accession>
<feature type="signal peptide" evidence="2">
    <location>
        <begin position="1"/>
        <end position="28"/>
    </location>
</feature>
<evidence type="ECO:0000256" key="2">
    <source>
        <dbReference type="SAM" id="SignalP"/>
    </source>
</evidence>
<dbReference type="PROSITE" id="PS51257">
    <property type="entry name" value="PROKAR_LIPOPROTEIN"/>
    <property type="match status" value="1"/>
</dbReference>
<feature type="compositionally biased region" description="Low complexity" evidence="1">
    <location>
        <begin position="26"/>
        <end position="73"/>
    </location>
</feature>